<organism evidence="1 2">
    <name type="scientific">Tessaracoccus bendigoensis DSM 12906</name>
    <dbReference type="NCBI Taxonomy" id="1123357"/>
    <lineage>
        <taxon>Bacteria</taxon>
        <taxon>Bacillati</taxon>
        <taxon>Actinomycetota</taxon>
        <taxon>Actinomycetes</taxon>
        <taxon>Propionibacteriales</taxon>
        <taxon>Propionibacteriaceae</taxon>
        <taxon>Tessaracoccus</taxon>
    </lineage>
</organism>
<dbReference type="Proteomes" id="UP000184512">
    <property type="component" value="Unassembled WGS sequence"/>
</dbReference>
<proteinExistence type="predicted"/>
<dbReference type="Gene3D" id="1.10.10.10">
    <property type="entry name" value="Winged helix-like DNA-binding domain superfamily/Winged helix DNA-binding domain"/>
    <property type="match status" value="1"/>
</dbReference>
<keyword evidence="2" id="KW-1185">Reference proteome</keyword>
<gene>
    <name evidence="1" type="ORF">SAMN02745244_00056</name>
</gene>
<dbReference type="SUPFAM" id="SSF46785">
    <property type="entry name" value="Winged helix' DNA-binding domain"/>
    <property type="match status" value="1"/>
</dbReference>
<dbReference type="RefSeq" id="WP_073185271.1">
    <property type="nucleotide sequence ID" value="NZ_FQZG01000003.1"/>
</dbReference>
<evidence type="ECO:0008006" key="3">
    <source>
        <dbReference type="Google" id="ProtNLM"/>
    </source>
</evidence>
<dbReference type="OrthoDB" id="9919679at2"/>
<protein>
    <recommendedName>
        <fullName evidence="3">HTH marR-type domain-containing protein</fullName>
    </recommendedName>
</protein>
<dbReference type="EMBL" id="FQZG01000003">
    <property type="protein sequence ID" value="SHI30417.1"/>
    <property type="molecule type" value="Genomic_DNA"/>
</dbReference>
<accession>A0A1M6A1M3</accession>
<name>A0A1M6A1M3_9ACTN</name>
<dbReference type="InterPro" id="IPR036388">
    <property type="entry name" value="WH-like_DNA-bd_sf"/>
</dbReference>
<dbReference type="AlphaFoldDB" id="A0A1M6A1M3"/>
<evidence type="ECO:0000313" key="1">
    <source>
        <dbReference type="EMBL" id="SHI30417.1"/>
    </source>
</evidence>
<dbReference type="InterPro" id="IPR036390">
    <property type="entry name" value="WH_DNA-bd_sf"/>
</dbReference>
<sequence>MPTYSDAPVPVELDALVGMGMNRVKLAIVVSLTQHGGTLSTPDLVAALEGQVAGTTIVRNLHELEDHGYVNGDPAHEERRRRLTRWTLNHAKLHADLRALIHATTPSVETPTTSD</sequence>
<evidence type="ECO:0000313" key="2">
    <source>
        <dbReference type="Proteomes" id="UP000184512"/>
    </source>
</evidence>
<reference evidence="1 2" key="1">
    <citation type="submission" date="2016-11" db="EMBL/GenBank/DDBJ databases">
        <authorList>
            <person name="Jaros S."/>
            <person name="Januszkiewicz K."/>
            <person name="Wedrychowicz H."/>
        </authorList>
    </citation>
    <scope>NUCLEOTIDE SEQUENCE [LARGE SCALE GENOMIC DNA]</scope>
    <source>
        <strain evidence="1 2">DSM 12906</strain>
    </source>
</reference>
<dbReference type="STRING" id="1123357.SAMN02745244_00056"/>